<dbReference type="SUPFAM" id="SSF51905">
    <property type="entry name" value="FAD/NAD(P)-binding domain"/>
    <property type="match status" value="1"/>
</dbReference>
<dbReference type="Proteomes" id="UP000007485">
    <property type="component" value="Chromosome"/>
</dbReference>
<dbReference type="KEGG" id="vmo:VMUT_0589"/>
<dbReference type="RefSeq" id="WP_013603963.1">
    <property type="nucleotide sequence ID" value="NC_015151.1"/>
</dbReference>
<dbReference type="PANTHER" id="PTHR10668">
    <property type="entry name" value="PHYTOENE DEHYDROGENASE"/>
    <property type="match status" value="1"/>
</dbReference>
<protein>
    <submittedName>
        <fullName evidence="1">Phytoene dehydrogenase related protein</fullName>
    </submittedName>
</protein>
<dbReference type="PRINTS" id="PR00411">
    <property type="entry name" value="PNDRDTASEI"/>
</dbReference>
<sequence>MVDVIVIGAGHNGLIASIVLAKAGLDVLVIDHVTWPGGMAGYHVISGIEVPIGAYVLGLIPNDLMSELGIGIEQYKPEPIAVYVKGSELVRWWRSLEDRIREFNRWGLGDNLRAMWNKIMDFHRALRKYLYRLNPPSKEELLNDPVLSEFIRSKGWEFLSQYLPREFWDMFIFEPYLDQPAFMIGYYNPDTDWWFPAKNGEVGIQVFAHELYNAVLRAGAKVVLGLGVKKVIVDSGRVRGVLTDDGRRIEARAVLSTASPINTLINLVGKEYFDKSIVDRLMNVQLGGASRLVIVNNGPIKLRNELNNYRDSILQLPFGETVVHDNYLIVTGLPTRDELSEYVDIDWSVVKAFELITPSDYESMFRLAGGNLNHLPMTEEYMFSNRPIPGWGYSTPIKGLYLGGAGTWPGGQVTGVPGYNAARKILSDWSSLR</sequence>
<reference evidence="1 2" key="1">
    <citation type="journal article" date="2011" name="J. Bacteriol.">
        <title>Complete genome sequence of 'Vulcanisaeta moutnovskia' strain 768-28, a novel member of the hyperthermophilic crenarchaeal genus vulcanisaeta.</title>
        <authorList>
            <person name="Gumerov V.M."/>
            <person name="Mardanov A.V."/>
            <person name="Beletsky A.V."/>
            <person name="Prokofeva M.I."/>
            <person name="Bonch-Osmolovskaya E.A."/>
            <person name="Ravin N.V."/>
            <person name="Skryabin K.G."/>
        </authorList>
    </citation>
    <scope>NUCLEOTIDE SEQUENCE [LARGE SCALE GENOMIC DNA]</scope>
    <source>
        <strain evidence="1 2">768-28</strain>
    </source>
</reference>
<dbReference type="Pfam" id="PF12831">
    <property type="entry name" value="FAD_oxidored"/>
    <property type="match status" value="1"/>
</dbReference>
<name>F0QV68_VULM7</name>
<dbReference type="Gene3D" id="3.50.50.60">
    <property type="entry name" value="FAD/NAD(P)-binding domain"/>
    <property type="match status" value="2"/>
</dbReference>
<keyword evidence="2" id="KW-1185">Reference proteome</keyword>
<dbReference type="PANTHER" id="PTHR10668:SF103">
    <property type="entry name" value="PYRIDINE NUCLEOTIDE-DISULFIDE OXIDOREDUCTASE DOMAIN-CONTAINING PROTEIN 2"/>
    <property type="match status" value="1"/>
</dbReference>
<organism evidence="1 2">
    <name type="scientific">Vulcanisaeta moutnovskia (strain 768-28)</name>
    <dbReference type="NCBI Taxonomy" id="985053"/>
    <lineage>
        <taxon>Archaea</taxon>
        <taxon>Thermoproteota</taxon>
        <taxon>Thermoprotei</taxon>
        <taxon>Thermoproteales</taxon>
        <taxon>Thermoproteaceae</taxon>
        <taxon>Vulcanisaeta</taxon>
    </lineage>
</organism>
<dbReference type="OrthoDB" id="11867at2157"/>
<dbReference type="GeneID" id="10288241"/>
<dbReference type="HOGENOM" id="CLU_651528_0_0_2"/>
<dbReference type="InterPro" id="IPR036188">
    <property type="entry name" value="FAD/NAD-bd_sf"/>
</dbReference>
<proteinExistence type="predicted"/>
<dbReference type="EMBL" id="CP002529">
    <property type="protein sequence ID" value="ADY00800.1"/>
    <property type="molecule type" value="Genomic_DNA"/>
</dbReference>
<dbReference type="STRING" id="985053.VMUT_0589"/>
<dbReference type="AlphaFoldDB" id="F0QV68"/>
<dbReference type="eggNOG" id="arCOG01521">
    <property type="taxonomic scope" value="Archaea"/>
</dbReference>
<accession>F0QV68</accession>
<evidence type="ECO:0000313" key="2">
    <source>
        <dbReference type="Proteomes" id="UP000007485"/>
    </source>
</evidence>
<evidence type="ECO:0000313" key="1">
    <source>
        <dbReference type="EMBL" id="ADY00800.1"/>
    </source>
</evidence>
<gene>
    <name evidence="1" type="ordered locus">VMUT_0589</name>
</gene>